<proteinExistence type="inferred from homology"/>
<dbReference type="InterPro" id="IPR051048">
    <property type="entry name" value="Peptidase_S8/S53_subtilisin"/>
</dbReference>
<dbReference type="PROSITE" id="PS00138">
    <property type="entry name" value="SUBTILASE_SER"/>
    <property type="match status" value="1"/>
</dbReference>
<evidence type="ECO:0000256" key="5">
    <source>
        <dbReference type="PIRSR" id="PIRSR615500-1"/>
    </source>
</evidence>
<evidence type="ECO:0000256" key="2">
    <source>
        <dbReference type="ARBA" id="ARBA00022670"/>
    </source>
</evidence>
<dbReference type="PROSITE" id="PS00137">
    <property type="entry name" value="SUBTILASE_HIS"/>
    <property type="match status" value="1"/>
</dbReference>
<evidence type="ECO:0000256" key="7">
    <source>
        <dbReference type="SAM" id="SignalP"/>
    </source>
</evidence>
<evidence type="ECO:0000313" key="9">
    <source>
        <dbReference type="EMBL" id="SES21807.1"/>
    </source>
</evidence>
<dbReference type="PROSITE" id="PS51892">
    <property type="entry name" value="SUBTILASE"/>
    <property type="match status" value="1"/>
</dbReference>
<dbReference type="GO" id="GO:0004252">
    <property type="term" value="F:serine-type endopeptidase activity"/>
    <property type="evidence" value="ECO:0007669"/>
    <property type="project" value="UniProtKB-UniRule"/>
</dbReference>
<dbReference type="PANTHER" id="PTHR43399:SF4">
    <property type="entry name" value="CELL WALL-ASSOCIATED PROTEASE"/>
    <property type="match status" value="1"/>
</dbReference>
<dbReference type="GO" id="GO:0006508">
    <property type="term" value="P:proteolysis"/>
    <property type="evidence" value="ECO:0007669"/>
    <property type="project" value="UniProtKB-KW"/>
</dbReference>
<dbReference type="SUPFAM" id="SSF81296">
    <property type="entry name" value="E set domains"/>
    <property type="match status" value="1"/>
</dbReference>
<dbReference type="EMBL" id="FOGI01000008">
    <property type="protein sequence ID" value="SES21807.1"/>
    <property type="molecule type" value="Genomic_DNA"/>
</dbReference>
<organism evidence="9 10">
    <name type="scientific">Actinokineospora terrae</name>
    <dbReference type="NCBI Taxonomy" id="155974"/>
    <lineage>
        <taxon>Bacteria</taxon>
        <taxon>Bacillati</taxon>
        <taxon>Actinomycetota</taxon>
        <taxon>Actinomycetes</taxon>
        <taxon>Pseudonocardiales</taxon>
        <taxon>Pseudonocardiaceae</taxon>
        <taxon>Actinokineospora</taxon>
    </lineage>
</organism>
<feature type="signal peptide" evidence="7">
    <location>
        <begin position="1"/>
        <end position="27"/>
    </location>
</feature>
<dbReference type="InterPro" id="IPR014756">
    <property type="entry name" value="Ig_E-set"/>
</dbReference>
<protein>
    <submittedName>
        <fullName evidence="9">Serine protease, subtilisin family</fullName>
    </submittedName>
</protein>
<keyword evidence="2 6" id="KW-0645">Protease</keyword>
<comment type="similarity">
    <text evidence="1 6">Belongs to the peptidase S8 family.</text>
</comment>
<dbReference type="Proteomes" id="UP000199051">
    <property type="component" value="Unassembled WGS sequence"/>
</dbReference>
<dbReference type="InterPro" id="IPR036852">
    <property type="entry name" value="Peptidase_S8/S53_dom_sf"/>
</dbReference>
<feature type="active site" description="Charge relay system" evidence="5 6">
    <location>
        <position position="438"/>
    </location>
</feature>
<reference evidence="10" key="1">
    <citation type="submission" date="2016-10" db="EMBL/GenBank/DDBJ databases">
        <authorList>
            <person name="Varghese N."/>
            <person name="Submissions S."/>
        </authorList>
    </citation>
    <scope>NUCLEOTIDE SEQUENCE [LARGE SCALE GENOMIC DNA]</scope>
    <source>
        <strain evidence="10">DSM 44260</strain>
    </source>
</reference>
<dbReference type="InterPro" id="IPR023828">
    <property type="entry name" value="Peptidase_S8_Ser-AS"/>
</dbReference>
<dbReference type="Gene3D" id="3.40.50.200">
    <property type="entry name" value="Peptidase S8/S53 domain"/>
    <property type="match status" value="1"/>
</dbReference>
<dbReference type="InterPro" id="IPR015500">
    <property type="entry name" value="Peptidase_S8_subtilisin-rel"/>
</dbReference>
<dbReference type="STRING" id="155974.SAMN04487818_108412"/>
<keyword evidence="10" id="KW-1185">Reference proteome</keyword>
<dbReference type="InterPro" id="IPR022398">
    <property type="entry name" value="Peptidase_S8_His-AS"/>
</dbReference>
<dbReference type="Pfam" id="PF00082">
    <property type="entry name" value="Peptidase_S8"/>
    <property type="match status" value="1"/>
</dbReference>
<evidence type="ECO:0000256" key="1">
    <source>
        <dbReference type="ARBA" id="ARBA00011073"/>
    </source>
</evidence>
<gene>
    <name evidence="9" type="ORF">SAMN04487818_108412</name>
</gene>
<keyword evidence="3 6" id="KW-0378">Hydrolase</keyword>
<dbReference type="SUPFAM" id="SSF52743">
    <property type="entry name" value="Subtilisin-like"/>
    <property type="match status" value="1"/>
</dbReference>
<dbReference type="PRINTS" id="PR00723">
    <property type="entry name" value="SUBTILISIN"/>
</dbReference>
<dbReference type="InterPro" id="IPR000209">
    <property type="entry name" value="Peptidase_S8/S53_dom"/>
</dbReference>
<evidence type="ECO:0000256" key="4">
    <source>
        <dbReference type="ARBA" id="ARBA00022825"/>
    </source>
</evidence>
<keyword evidence="4 6" id="KW-0720">Serine protease</keyword>
<name>A0A1H9VKE1_9PSEU</name>
<dbReference type="Gene3D" id="2.60.40.650">
    <property type="match status" value="1"/>
</dbReference>
<evidence type="ECO:0000256" key="3">
    <source>
        <dbReference type="ARBA" id="ARBA00022801"/>
    </source>
</evidence>
<feature type="domain" description="Peptidase S8/S53" evidence="8">
    <location>
        <begin position="221"/>
        <end position="481"/>
    </location>
</feature>
<dbReference type="AlphaFoldDB" id="A0A1H9VKE1"/>
<evidence type="ECO:0000313" key="10">
    <source>
        <dbReference type="Proteomes" id="UP000199051"/>
    </source>
</evidence>
<feature type="active site" description="Charge relay system" evidence="5 6">
    <location>
        <position position="262"/>
    </location>
</feature>
<sequence length="1236" mass="129863">MRGHGRGILAGVAVLVASVGMGVPASAAPPAQVAQGPHADGGGASRFQVTLVTGHQVEAVRDAGGRWSVGLAPSGPATQYNTFSRQRGKTTDVYLVPREAAALVQAGVVDRELFNVTGLVRQQFDDKHTKTVPLLVEYGQGVAAAAPEGAKVERAMPTLGFTAVAEDKANAGRFWASIARNGSALSGGPKKVWLNARFTANLDQSVPQIGAPTAWHAGHTGKGVTVAVLDTGYDTDHPDLAGKVTQSKDFSGKGNVQDGHGHGTHVASTVAGSGAASGGKYKGVAPDASLAVGKVLDDGGSGSLDDILAGMEWASGEAKAKVVNLSLGSYPTDGTDPASQVVNTLTARDGTLFVIAAGNYGSDEAVSSPAAADAALAVGSITKGNELSEFSSRGPRVIDGAVKPEIAAPGSDIVAAKAKDTNLGGNVDENYARLSGTSMATPHTAGAAALLAQQHPDWQAAKLKAALVGTAAAVGDNGVNAVGGGRVDLVRATTQAVRAEQATVNSYLRWPSTAADQRKVTYTNDSSTPVTLKLDLALRDKTGAVAPAKLAKLSAATVTVPAKGKADVTLTLTPRSGTPGVYSGLLSATTADNAVKVRTPVAVQDESERYDLTINLKDRTGAATTRGQFSAINLDTGAWEFGAPGEKLRLPPGNYALGGHIETPRAGQVPSYTLFTNQAFKLGKANKSVTFEAKEGKRVAIGVDQPEARGGVWTSRFQYKVKTTAYPYTQSWGFDPRFNEVFAFSTRGVTSAGFGYADNVRLEQPGLELFGEGSQSFEAVAFWLRGSAEPVLDERLPVVHGGAGTAEDLAKIDAKGTFVVLELSGDLTFEEVYQRIAAVKQAGGKFVGLLAVESASLSALDDDEEPLAALPSVQLYDEPGKRFAAAAKAGGLFARFVTRSSSKHRYELSYPAEGKVPATLVRQEKTANLAAVRMAYYEGTEAEPPISSAWVEALGTEIGTQWGLPTVAKAERVEYYTPGKWRLTVGSWWGIAGEGQERLTLERGKSYRVEWGASVLAPAFPGVTSNELGNDHAWVWRQYELLDVTVPFFTDPSGHTRGADTWNGSDTGTTTLYRDGKLVGTQNSPGRGVFVAPIDNSTFRLTTDVTRDQPWWPTSTKITADWTFKLPQTRDAKAPLLTVGYRPQVNLANTTPGGGEFTFPVTVTRQDAAPTITTLTVDISYDDGATWTPTRLTRDGTAWKATVTHPPTGFASLRAKATDTTGNTVDQTVIRAYQIR</sequence>
<feature type="chain" id="PRO_5011726711" evidence="7">
    <location>
        <begin position="28"/>
        <end position="1236"/>
    </location>
</feature>
<accession>A0A1H9VKE1</accession>
<keyword evidence="7" id="KW-0732">Signal</keyword>
<feature type="active site" description="Charge relay system" evidence="5 6">
    <location>
        <position position="230"/>
    </location>
</feature>
<evidence type="ECO:0000256" key="6">
    <source>
        <dbReference type="PROSITE-ProRule" id="PRU01240"/>
    </source>
</evidence>
<dbReference type="PANTHER" id="PTHR43399">
    <property type="entry name" value="SUBTILISIN-RELATED"/>
    <property type="match status" value="1"/>
</dbReference>
<evidence type="ECO:0000259" key="8">
    <source>
        <dbReference type="Pfam" id="PF00082"/>
    </source>
</evidence>